<evidence type="ECO:0000256" key="4">
    <source>
        <dbReference type="ARBA" id="ARBA00023098"/>
    </source>
</evidence>
<dbReference type="SUPFAM" id="SSF51735">
    <property type="entry name" value="NAD(P)-binding Rossmann-fold domains"/>
    <property type="match status" value="1"/>
</dbReference>
<reference evidence="8" key="1">
    <citation type="submission" date="2021-04" db="EMBL/GenBank/DDBJ databases">
        <title>Draft genome assembly of strain Phenylobacterium sp. 20VBR1 using MiniION and Illumina platforms.</title>
        <authorList>
            <person name="Thomas F.A."/>
            <person name="Krishnan K.P."/>
            <person name="Sinha R.K."/>
        </authorList>
    </citation>
    <scope>NUCLEOTIDE SEQUENCE</scope>
    <source>
        <strain evidence="8">20VBR1</strain>
    </source>
</reference>
<dbReference type="PANTHER" id="PTHR43180:SF28">
    <property type="entry name" value="NAD(P)-BINDING ROSSMANN-FOLD SUPERFAMILY PROTEIN"/>
    <property type="match status" value="1"/>
</dbReference>
<dbReference type="FunFam" id="3.40.50.720:FF:000084">
    <property type="entry name" value="Short-chain dehydrogenase reductase"/>
    <property type="match status" value="1"/>
</dbReference>
<comment type="caution">
    <text evidence="8">The sequence shown here is derived from an EMBL/GenBank/DDBJ whole genome shotgun (WGS) entry which is preliminary data.</text>
</comment>
<dbReference type="PRINTS" id="PR00081">
    <property type="entry name" value="GDHRDH"/>
</dbReference>
<dbReference type="GO" id="GO:0008202">
    <property type="term" value="P:steroid metabolic process"/>
    <property type="evidence" value="ECO:0007669"/>
    <property type="project" value="UniProtKB-KW"/>
</dbReference>
<dbReference type="PANTHER" id="PTHR43180">
    <property type="entry name" value="3-OXOACYL-(ACYL-CARRIER-PROTEIN) REDUCTASE (AFU_ORTHOLOGUE AFUA_6G11210)"/>
    <property type="match status" value="1"/>
</dbReference>
<sequence length="292" mass="30127">MDRLKNKIAVITGGCSGIGLGTVELFVREGAKVMVGDINDAAGAALTARFEGQVAYRHCDVMQESQIEGLMAACAETFGGLDILFNNAGAGGSPARLEDMTGEAWDLSQNLLLRSVALGMRYALPHMKARGGGAIVNTASIAGTQAGAGPIAYSVAKAGVIHLTKVAAAELARDGVRVNAICPGLILTNIFTPSSVIPAGMATMIKQGMAQTAPDAQPIAKPGLPEDIANAALFFASDESAFVTGVSMLVDGGMHVGPRNAWDPALRAERMAQMEARRAAFEAAEAEDAQQG</sequence>
<keyword evidence="5" id="KW-0753">Steroid metabolism</keyword>
<dbReference type="PRINTS" id="PR00080">
    <property type="entry name" value="SDRFAMILY"/>
</dbReference>
<keyword evidence="4" id="KW-0443">Lipid metabolism</keyword>
<comment type="similarity">
    <text evidence="1">Belongs to the short-chain dehydrogenases/reductases (SDR) family.</text>
</comment>
<evidence type="ECO:0000313" key="9">
    <source>
        <dbReference type="Proteomes" id="UP000622580"/>
    </source>
</evidence>
<dbReference type="Proteomes" id="UP000622580">
    <property type="component" value="Unassembled WGS sequence"/>
</dbReference>
<keyword evidence="9" id="KW-1185">Reference proteome</keyword>
<dbReference type="CDD" id="cd05233">
    <property type="entry name" value="SDR_c"/>
    <property type="match status" value="1"/>
</dbReference>
<evidence type="ECO:0000256" key="5">
    <source>
        <dbReference type="ARBA" id="ARBA00023221"/>
    </source>
</evidence>
<dbReference type="AlphaFoldDB" id="A0A941D3B5"/>
<evidence type="ECO:0000256" key="2">
    <source>
        <dbReference type="ARBA" id="ARBA00023002"/>
    </source>
</evidence>
<accession>A0A941D3B5</accession>
<dbReference type="Gene3D" id="3.40.50.720">
    <property type="entry name" value="NAD(P)-binding Rossmann-like Domain"/>
    <property type="match status" value="1"/>
</dbReference>
<gene>
    <name evidence="8" type="ORF">JKL49_19215</name>
</gene>
<keyword evidence="2" id="KW-0560">Oxidoreductase</keyword>
<evidence type="ECO:0000313" key="8">
    <source>
        <dbReference type="EMBL" id="MBR7621530.1"/>
    </source>
</evidence>
<protein>
    <recommendedName>
        <fullName evidence="7">D-xylose 1-dehydrogenase</fullName>
        <ecNumber evidence="6">1.1.1.175</ecNumber>
    </recommendedName>
</protein>
<dbReference type="InterPro" id="IPR002347">
    <property type="entry name" value="SDR_fam"/>
</dbReference>
<evidence type="ECO:0000256" key="1">
    <source>
        <dbReference type="ARBA" id="ARBA00006484"/>
    </source>
</evidence>
<dbReference type="InterPro" id="IPR036291">
    <property type="entry name" value="NAD(P)-bd_dom_sf"/>
</dbReference>
<dbReference type="Pfam" id="PF13561">
    <property type="entry name" value="adh_short_C2"/>
    <property type="match status" value="1"/>
</dbReference>
<dbReference type="RefSeq" id="WP_215343049.1">
    <property type="nucleotide sequence ID" value="NZ_JAGSGD010000002.1"/>
</dbReference>
<dbReference type="GO" id="GO:0047838">
    <property type="term" value="F:D-xylose 1-dehydrogenase (NAD+) activity"/>
    <property type="evidence" value="ECO:0007669"/>
    <property type="project" value="UniProtKB-EC"/>
</dbReference>
<evidence type="ECO:0000256" key="3">
    <source>
        <dbReference type="ARBA" id="ARBA00023027"/>
    </source>
</evidence>
<evidence type="ECO:0000256" key="6">
    <source>
        <dbReference type="ARBA" id="ARBA00066641"/>
    </source>
</evidence>
<keyword evidence="3" id="KW-0520">NAD</keyword>
<organism evidence="8 9">
    <name type="scientific">Phenylobacterium glaciei</name>
    <dbReference type="NCBI Taxonomy" id="2803784"/>
    <lineage>
        <taxon>Bacteria</taxon>
        <taxon>Pseudomonadati</taxon>
        <taxon>Pseudomonadota</taxon>
        <taxon>Alphaproteobacteria</taxon>
        <taxon>Caulobacterales</taxon>
        <taxon>Caulobacteraceae</taxon>
        <taxon>Phenylobacterium</taxon>
    </lineage>
</organism>
<proteinExistence type="inferred from homology"/>
<dbReference type="EMBL" id="JAGSGD010000002">
    <property type="protein sequence ID" value="MBR7621530.1"/>
    <property type="molecule type" value="Genomic_DNA"/>
</dbReference>
<dbReference type="EC" id="1.1.1.175" evidence="6"/>
<evidence type="ECO:0000256" key="7">
    <source>
        <dbReference type="ARBA" id="ARBA00069939"/>
    </source>
</evidence>
<name>A0A941D3B5_9CAUL</name>